<sequence length="123" mass="14587">MHLFHLKIQHIAERRRTLANARLNLATKPDQCSSGVSPSDIQPQARMSLRNQLASLGRVSGERYKRHHARQYRLRVPHESKSRQDLIYTKKLRLAPDSDKQQNRISDDRSRDWLRQRSWYESS</sequence>
<evidence type="ECO:0000256" key="1">
    <source>
        <dbReference type="SAM" id="MobiDB-lite"/>
    </source>
</evidence>
<dbReference type="Proteomes" id="UP000663866">
    <property type="component" value="Unassembled WGS sequence"/>
</dbReference>
<dbReference type="EMBL" id="CAJOBG010001253">
    <property type="protein sequence ID" value="CAF3910487.1"/>
    <property type="molecule type" value="Genomic_DNA"/>
</dbReference>
<protein>
    <submittedName>
        <fullName evidence="2">Uncharacterized protein</fullName>
    </submittedName>
</protein>
<comment type="caution">
    <text evidence="2">The sequence shown here is derived from an EMBL/GenBank/DDBJ whole genome shotgun (WGS) entry which is preliminary data.</text>
</comment>
<dbReference type="AlphaFoldDB" id="A0A819HZL9"/>
<evidence type="ECO:0000313" key="3">
    <source>
        <dbReference type="Proteomes" id="UP000663866"/>
    </source>
</evidence>
<feature type="compositionally biased region" description="Basic and acidic residues" evidence="1">
    <location>
        <begin position="94"/>
        <end position="110"/>
    </location>
</feature>
<feature type="region of interest" description="Disordered" evidence="1">
    <location>
        <begin position="58"/>
        <end position="110"/>
    </location>
</feature>
<reference evidence="2" key="1">
    <citation type="submission" date="2021-02" db="EMBL/GenBank/DDBJ databases">
        <authorList>
            <person name="Nowell W R."/>
        </authorList>
    </citation>
    <scope>NUCLEOTIDE SEQUENCE</scope>
</reference>
<evidence type="ECO:0000313" key="2">
    <source>
        <dbReference type="EMBL" id="CAF3910487.1"/>
    </source>
</evidence>
<accession>A0A819HZL9</accession>
<gene>
    <name evidence="2" type="ORF">OVN521_LOCUS10009</name>
</gene>
<organism evidence="2 3">
    <name type="scientific">Rotaria magnacalcarata</name>
    <dbReference type="NCBI Taxonomy" id="392030"/>
    <lineage>
        <taxon>Eukaryota</taxon>
        <taxon>Metazoa</taxon>
        <taxon>Spiralia</taxon>
        <taxon>Gnathifera</taxon>
        <taxon>Rotifera</taxon>
        <taxon>Eurotatoria</taxon>
        <taxon>Bdelloidea</taxon>
        <taxon>Philodinida</taxon>
        <taxon>Philodinidae</taxon>
        <taxon>Rotaria</taxon>
    </lineage>
</organism>
<proteinExistence type="predicted"/>
<name>A0A819HZL9_9BILA</name>
<keyword evidence="3" id="KW-1185">Reference proteome</keyword>
<feature type="compositionally biased region" description="Basic residues" evidence="1">
    <location>
        <begin position="64"/>
        <end position="75"/>
    </location>
</feature>